<evidence type="ECO:0008006" key="4">
    <source>
        <dbReference type="Google" id="ProtNLM"/>
    </source>
</evidence>
<dbReference type="PROSITE" id="PS51318">
    <property type="entry name" value="TAT"/>
    <property type="match status" value="1"/>
</dbReference>
<keyword evidence="3" id="KW-1185">Reference proteome</keyword>
<name>A0A2H3NP12_9BACT</name>
<feature type="region of interest" description="Disordered" evidence="1">
    <location>
        <begin position="266"/>
        <end position="289"/>
    </location>
</feature>
<accession>A0A2H3NP12</accession>
<dbReference type="OrthoDB" id="812134at2"/>
<dbReference type="RefSeq" id="WP_098061150.1">
    <property type="nucleotide sequence ID" value="NZ_PDEP01000002.1"/>
</dbReference>
<proteinExistence type="predicted"/>
<evidence type="ECO:0000256" key="1">
    <source>
        <dbReference type="SAM" id="MobiDB-lite"/>
    </source>
</evidence>
<evidence type="ECO:0000313" key="2">
    <source>
        <dbReference type="EMBL" id="PEN08756.1"/>
    </source>
</evidence>
<dbReference type="InterPro" id="IPR006311">
    <property type="entry name" value="TAT_signal"/>
</dbReference>
<dbReference type="Proteomes" id="UP000221024">
    <property type="component" value="Unassembled WGS sequence"/>
</dbReference>
<evidence type="ECO:0000313" key="3">
    <source>
        <dbReference type="Proteomes" id="UP000221024"/>
    </source>
</evidence>
<protein>
    <recommendedName>
        <fullName evidence="4">Twin-arginine translocation signal domain-containing protein</fullName>
    </recommendedName>
</protein>
<reference evidence="2 3" key="1">
    <citation type="submission" date="2017-10" db="EMBL/GenBank/DDBJ databases">
        <title>Draft genome of Longimonas halophila.</title>
        <authorList>
            <person name="Goh K.M."/>
            <person name="Shamsir M.S."/>
            <person name="Lim S.W."/>
        </authorList>
    </citation>
    <scope>NUCLEOTIDE SEQUENCE [LARGE SCALE GENOMIC DNA]</scope>
    <source>
        <strain evidence="2 3">KCTC 42399</strain>
    </source>
</reference>
<organism evidence="2 3">
    <name type="scientific">Longimonas halophila</name>
    <dbReference type="NCBI Taxonomy" id="1469170"/>
    <lineage>
        <taxon>Bacteria</taxon>
        <taxon>Pseudomonadati</taxon>
        <taxon>Rhodothermota</taxon>
        <taxon>Rhodothermia</taxon>
        <taxon>Rhodothermales</taxon>
        <taxon>Salisaetaceae</taxon>
        <taxon>Longimonas</taxon>
    </lineage>
</organism>
<dbReference type="EMBL" id="PDEP01000002">
    <property type="protein sequence ID" value="PEN08756.1"/>
    <property type="molecule type" value="Genomic_DNA"/>
</dbReference>
<comment type="caution">
    <text evidence="2">The sequence shown here is derived from an EMBL/GenBank/DDBJ whole genome shotgun (WGS) entry which is preliminary data.</text>
</comment>
<sequence>MPDESTPDEPTPDKSLAEALLALLDGTIDRRAFLKRSAGLAGGAALAATLPGCIPGCEGESAQESPNIEGALPYAVWEQMQQALRTSPDHLPAQADRLVEAGDPEAIFRFVRDRIATYPPPTSYWGTNDLVNGVRWGTRATLRGGAGTPREKADLLADLYQRAGLEAEVVTSPETSAASERENAFYHPVENPFAPEIDPETVTYWRTELGLPETAAKDAVPRIDEDGQESAALAERLLDVLPEDAQAADAFDARWQEAVGVRLHDENGPARYANPSRPNTSLGTPPVENDQLTPADAANDPLAVEVTLEAAVSSAPEERFELVSGQWTADEVAGRQLLVRMAPTMELRELLEARLNDVRVFAPLLAMQAPDLSKEEAAELSERGDAVTIAGDRLEAHDDGTLTYNGRALQGPGDGADPASVETIEMQATADRFPQVTLQVRPLDADGEVVSGLPASAFAVEDEGEAVGFTLSANRDAPIVRILADQSTSMPEPFQGASMEQLVDTVREQVLAQNPDADVRFKETNSDQWTALKNAARSDANLIVYAHDGEPTDGLNDEIRRLLDSGPPAVILDVTDRLDTLRADGAENPFDEMAEATGGTAFPVSGGEREAAREVILDYLDDFEVTDPYRLDYRAPTESTGERTVRLRLNDGGTTESTASYTAEAVEPPVQLSSLHLTVKVGDTEVTRTLAGWDEQSESGPTDTDLRAVRGALFGTHLLSFEAAAPSTAIVADDFLAAKITHKPVELAVRDGAGLQRIKTKLRQGTRFLPSEPLLLHAPLPTPANGSARTYETGLRAVLFSTHFTFGEDYVSSRADVLPTAGFATAAPDRRVAFRRTLRQTARLAVTEQTLFSETTRSRLAGRPLRTLNTYTPYYYDADNMPDAQKVPWRRAARNAWTQRDQYFLGPEDGEGPPAFWSVTQDTGALLGLLADGSGGGSRRERIEESIDALSQTFALLNLYVGGAVSSGAINPIGGVALGAVALHGQVLARMYGGAAMAVALMDASQLDRYARRAVLFAACEASKMLILGSFSGGFRVVERAAEAVGDMDDMLGATGAPNPFSCPG</sequence>
<gene>
    <name evidence="2" type="ORF">CRI93_03090</name>
</gene>
<dbReference type="AlphaFoldDB" id="A0A2H3NP12"/>